<keyword evidence="2" id="KW-0805">Transcription regulation</keyword>
<dbReference type="InterPro" id="IPR004827">
    <property type="entry name" value="bZIP"/>
</dbReference>
<dbReference type="CDD" id="cd14687">
    <property type="entry name" value="bZIP_ATF2"/>
    <property type="match status" value="1"/>
</dbReference>
<sequence length="289" mass="32839">MDFERTTTEFIPSTAGPFFEPDEFIDTQYFFNLASQDIPEYAVPWHWMASSIESLPTDPCNTKVKFLPAPASEYPPDCQFDETGFSTAQPPPALHTFQQPAEFNLPTSQTSPYKDIIQISTRNRHSGQGTATWINAPDLSNYQSAPEPPKKKARRKSTDGQLLGNKKDSRGRYNKLLERNRRAAAKCRDRKQQEADALISEVEELQDQHQQLLFTYVDLREQIFHLKSEILKHGDCDYVLIQQYISKEAHKTVDNLARKGSSSKDKNWIMTSRQDGSGNGNGLQGMIFG</sequence>
<feature type="region of interest" description="Disordered" evidence="6">
    <location>
        <begin position="123"/>
        <end position="173"/>
    </location>
</feature>
<comment type="caution">
    <text evidence="8">The sequence shown here is derived from an EMBL/GenBank/DDBJ whole genome shotgun (WGS) entry which is preliminary data.</text>
</comment>
<dbReference type="PROSITE" id="PS00036">
    <property type="entry name" value="BZIP_BASIC"/>
    <property type="match status" value="1"/>
</dbReference>
<evidence type="ECO:0000256" key="6">
    <source>
        <dbReference type="SAM" id="MobiDB-lite"/>
    </source>
</evidence>
<evidence type="ECO:0000256" key="5">
    <source>
        <dbReference type="SAM" id="Coils"/>
    </source>
</evidence>
<dbReference type="SMART" id="SM00338">
    <property type="entry name" value="BRLZ"/>
    <property type="match status" value="1"/>
</dbReference>
<dbReference type="EMBL" id="JXCE01000796">
    <property type="protein sequence ID" value="KPA35993.1"/>
    <property type="molecule type" value="Genomic_DNA"/>
</dbReference>
<dbReference type="GO" id="GO:0005634">
    <property type="term" value="C:nucleus"/>
    <property type="evidence" value="ECO:0007669"/>
    <property type="project" value="UniProtKB-SubCell"/>
</dbReference>
<keyword evidence="5" id="KW-0175">Coiled coil</keyword>
<protein>
    <submittedName>
        <fullName evidence="8">Transcription factor</fullName>
    </submittedName>
</protein>
<dbReference type="Gene3D" id="1.20.5.170">
    <property type="match status" value="1"/>
</dbReference>
<dbReference type="GO" id="GO:0003700">
    <property type="term" value="F:DNA-binding transcription factor activity"/>
    <property type="evidence" value="ECO:0007669"/>
    <property type="project" value="InterPro"/>
</dbReference>
<evidence type="ECO:0000256" key="3">
    <source>
        <dbReference type="ARBA" id="ARBA00023163"/>
    </source>
</evidence>
<organism evidence="8 9">
    <name type="scientific">Fusarium langsethiae</name>
    <dbReference type="NCBI Taxonomy" id="179993"/>
    <lineage>
        <taxon>Eukaryota</taxon>
        <taxon>Fungi</taxon>
        <taxon>Dikarya</taxon>
        <taxon>Ascomycota</taxon>
        <taxon>Pezizomycotina</taxon>
        <taxon>Sordariomycetes</taxon>
        <taxon>Hypocreomycetidae</taxon>
        <taxon>Hypocreales</taxon>
        <taxon>Nectriaceae</taxon>
        <taxon>Fusarium</taxon>
    </lineage>
</organism>
<dbReference type="PROSITE" id="PS50217">
    <property type="entry name" value="BZIP"/>
    <property type="match status" value="1"/>
</dbReference>
<gene>
    <name evidence="8" type="ORF">FLAG1_11261</name>
</gene>
<dbReference type="AlphaFoldDB" id="A0A0M9EMD0"/>
<evidence type="ECO:0000256" key="2">
    <source>
        <dbReference type="ARBA" id="ARBA00023015"/>
    </source>
</evidence>
<keyword evidence="3" id="KW-0804">Transcription</keyword>
<proteinExistence type="predicted"/>
<feature type="domain" description="BZIP" evidence="7">
    <location>
        <begin position="170"/>
        <end position="233"/>
    </location>
</feature>
<feature type="compositionally biased region" description="Polar residues" evidence="6">
    <location>
        <begin position="123"/>
        <end position="144"/>
    </location>
</feature>
<dbReference type="Proteomes" id="UP000037904">
    <property type="component" value="Unassembled WGS sequence"/>
</dbReference>
<evidence type="ECO:0000313" key="8">
    <source>
        <dbReference type="EMBL" id="KPA35993.1"/>
    </source>
</evidence>
<reference evidence="8 9" key="1">
    <citation type="submission" date="2015-04" db="EMBL/GenBank/DDBJ databases">
        <title>The draft genome sequence of Fusarium langsethiae, a T-2/HT-2 mycotoxin producer.</title>
        <authorList>
            <person name="Lysoe E."/>
            <person name="Divon H.H."/>
            <person name="Terzi V."/>
            <person name="Orru L."/>
            <person name="Lamontanara A."/>
            <person name="Kolseth A.-K."/>
            <person name="Frandsen R.J."/>
            <person name="Nielsen K."/>
            <person name="Thrane U."/>
        </authorList>
    </citation>
    <scope>NUCLEOTIDE SEQUENCE [LARGE SCALE GENOMIC DNA]</scope>
    <source>
        <strain evidence="8 9">Fl201059</strain>
    </source>
</reference>
<evidence type="ECO:0000259" key="7">
    <source>
        <dbReference type="PROSITE" id="PS50217"/>
    </source>
</evidence>
<accession>A0A0M9EMD0</accession>
<comment type="subcellular location">
    <subcellularLocation>
        <location evidence="1">Nucleus</location>
    </subcellularLocation>
</comment>
<dbReference type="InterPro" id="IPR046347">
    <property type="entry name" value="bZIP_sf"/>
</dbReference>
<keyword evidence="4" id="KW-0539">Nucleus</keyword>
<dbReference type="Pfam" id="PF00170">
    <property type="entry name" value="bZIP_1"/>
    <property type="match status" value="1"/>
</dbReference>
<evidence type="ECO:0000256" key="4">
    <source>
        <dbReference type="ARBA" id="ARBA00023242"/>
    </source>
</evidence>
<feature type="coiled-coil region" evidence="5">
    <location>
        <begin position="188"/>
        <end position="222"/>
    </location>
</feature>
<evidence type="ECO:0000256" key="1">
    <source>
        <dbReference type="ARBA" id="ARBA00004123"/>
    </source>
</evidence>
<dbReference type="SUPFAM" id="SSF57959">
    <property type="entry name" value="Leucine zipper domain"/>
    <property type="match status" value="1"/>
</dbReference>
<keyword evidence="9" id="KW-1185">Reference proteome</keyword>
<name>A0A0M9EMD0_FUSLA</name>
<dbReference type="InterPro" id="IPR051027">
    <property type="entry name" value="bZIP_transcription_factors"/>
</dbReference>
<dbReference type="PANTHER" id="PTHR19304">
    <property type="entry name" value="CYCLIC-AMP RESPONSE ELEMENT BINDING PROTEIN"/>
    <property type="match status" value="1"/>
</dbReference>
<evidence type="ECO:0000313" key="9">
    <source>
        <dbReference type="Proteomes" id="UP000037904"/>
    </source>
</evidence>